<evidence type="ECO:0000313" key="2">
    <source>
        <dbReference type="Proteomes" id="UP000239047"/>
    </source>
</evidence>
<proteinExistence type="predicted"/>
<dbReference type="AlphaFoldDB" id="A0A2S5G888"/>
<organism evidence="1 2">
    <name type="scientific">Jeotgalibacillus proteolyticus</name>
    <dbReference type="NCBI Taxonomy" id="2082395"/>
    <lineage>
        <taxon>Bacteria</taxon>
        <taxon>Bacillati</taxon>
        <taxon>Bacillota</taxon>
        <taxon>Bacilli</taxon>
        <taxon>Bacillales</taxon>
        <taxon>Caryophanaceae</taxon>
        <taxon>Jeotgalibacillus</taxon>
    </lineage>
</organism>
<accession>A0A2S5G888</accession>
<keyword evidence="2" id="KW-1185">Reference proteome</keyword>
<evidence type="ECO:0000313" key="1">
    <source>
        <dbReference type="EMBL" id="PPA69200.1"/>
    </source>
</evidence>
<gene>
    <name evidence="1" type="ORF">C4B60_18020</name>
</gene>
<reference evidence="1 2" key="1">
    <citation type="submission" date="2018-02" db="EMBL/GenBank/DDBJ databases">
        <title>Jeotgalibacillus proteolyticum sp. nov. a protease producing bacterium isolated from ocean sediments of Laizhou Bay.</title>
        <authorList>
            <person name="Li Y."/>
        </authorList>
    </citation>
    <scope>NUCLEOTIDE SEQUENCE [LARGE SCALE GENOMIC DNA]</scope>
    <source>
        <strain evidence="1 2">22-7</strain>
    </source>
</reference>
<dbReference type="Proteomes" id="UP000239047">
    <property type="component" value="Unassembled WGS sequence"/>
</dbReference>
<sequence length="95" mass="11140">MYIKSALDSHNESDEQQLREIERIAEEENVSILVFDQESYNGDLFNLGITQYTRTLAYYQNGKAKKNLDFMNLSEDQITSEISNFIQDVKFDFID</sequence>
<dbReference type="EMBL" id="PREZ01000007">
    <property type="protein sequence ID" value="PPA69200.1"/>
    <property type="molecule type" value="Genomic_DNA"/>
</dbReference>
<protein>
    <submittedName>
        <fullName evidence="1">Uncharacterized protein</fullName>
    </submittedName>
</protein>
<name>A0A2S5G888_9BACL</name>
<comment type="caution">
    <text evidence="1">The sequence shown here is derived from an EMBL/GenBank/DDBJ whole genome shotgun (WGS) entry which is preliminary data.</text>
</comment>